<gene>
    <name evidence="2" type="ORF">ACFQND_05495</name>
</gene>
<dbReference type="PIRSF" id="PIRSF017082">
    <property type="entry name" value="YflP"/>
    <property type="match status" value="1"/>
</dbReference>
<dbReference type="EMBL" id="JBHSRS010000013">
    <property type="protein sequence ID" value="MFC6280683.1"/>
    <property type="molecule type" value="Genomic_DNA"/>
</dbReference>
<dbReference type="Gene3D" id="3.40.190.10">
    <property type="entry name" value="Periplasmic binding protein-like II"/>
    <property type="match status" value="1"/>
</dbReference>
<comment type="similarity">
    <text evidence="1">Belongs to the UPF0065 (bug) family.</text>
</comment>
<dbReference type="RefSeq" id="WP_371435652.1">
    <property type="nucleotide sequence ID" value="NZ_JBHSRS010000013.1"/>
</dbReference>
<proteinExistence type="inferred from homology"/>
<dbReference type="SUPFAM" id="SSF53850">
    <property type="entry name" value="Periplasmic binding protein-like II"/>
    <property type="match status" value="1"/>
</dbReference>
<dbReference type="PANTHER" id="PTHR42928:SF5">
    <property type="entry name" value="BLR1237 PROTEIN"/>
    <property type="match status" value="1"/>
</dbReference>
<accession>A0ABW1TTS1</accession>
<dbReference type="InterPro" id="IPR005064">
    <property type="entry name" value="BUG"/>
</dbReference>
<evidence type="ECO:0000313" key="2">
    <source>
        <dbReference type="EMBL" id="MFC6280683.1"/>
    </source>
</evidence>
<dbReference type="Pfam" id="PF03401">
    <property type="entry name" value="TctC"/>
    <property type="match status" value="1"/>
</dbReference>
<keyword evidence="3" id="KW-1185">Reference proteome</keyword>
<sequence>MKYQINKSPTQQTTSPAGRRQALQRLGALALGGAFAAAPLRLLAQGSDRVVRFILPVGAGSGVDTIVRAASVALGKALGHAVVIENQPGAGGIVGTATLVKAAPDGMTLSVVSNNHVIYPSVYKSLPFDPINDITPITVIGSTPMVLVVNPAKMPATNVKELVALLKAKPDTYNYASSGNGTILHLAAQMFLDEAQVRAKHIPYKGVGPMVTDLIGGQVEMGVLALPAIQAHLKSGALRAIGVGGNARSAAAPEIPTIAEQGLPNYNMEGWFAVVGPAKLPASEARRIQAAVAAAYATPEVKEAMAKQGNTINPGTPEAAALYFRSEMAKYAQLVKKAGVELQ</sequence>
<comment type="caution">
    <text evidence="2">The sequence shown here is derived from an EMBL/GenBank/DDBJ whole genome shotgun (WGS) entry which is preliminary data.</text>
</comment>
<reference evidence="3" key="1">
    <citation type="journal article" date="2019" name="Int. J. Syst. Evol. Microbiol.">
        <title>The Global Catalogue of Microorganisms (GCM) 10K type strain sequencing project: providing services to taxonomists for standard genome sequencing and annotation.</title>
        <authorList>
            <consortium name="The Broad Institute Genomics Platform"/>
            <consortium name="The Broad Institute Genome Sequencing Center for Infectious Disease"/>
            <person name="Wu L."/>
            <person name="Ma J."/>
        </authorList>
    </citation>
    <scope>NUCLEOTIDE SEQUENCE [LARGE SCALE GENOMIC DNA]</scope>
    <source>
        <strain evidence="3">CCUG 39402</strain>
    </source>
</reference>
<evidence type="ECO:0000313" key="3">
    <source>
        <dbReference type="Proteomes" id="UP001596270"/>
    </source>
</evidence>
<dbReference type="Proteomes" id="UP001596270">
    <property type="component" value="Unassembled WGS sequence"/>
</dbReference>
<dbReference type="Gene3D" id="3.40.190.150">
    <property type="entry name" value="Bordetella uptake gene, domain 1"/>
    <property type="match status" value="1"/>
</dbReference>
<protein>
    <submittedName>
        <fullName evidence="2">Tripartite tricarboxylate transporter substrate-binding protein</fullName>
    </submittedName>
</protein>
<dbReference type="PROSITE" id="PS51318">
    <property type="entry name" value="TAT"/>
    <property type="match status" value="1"/>
</dbReference>
<evidence type="ECO:0000256" key="1">
    <source>
        <dbReference type="ARBA" id="ARBA00006987"/>
    </source>
</evidence>
<organism evidence="2 3">
    <name type="scientific">Polaromonas aquatica</name>
    <dbReference type="NCBI Taxonomy" id="332657"/>
    <lineage>
        <taxon>Bacteria</taxon>
        <taxon>Pseudomonadati</taxon>
        <taxon>Pseudomonadota</taxon>
        <taxon>Betaproteobacteria</taxon>
        <taxon>Burkholderiales</taxon>
        <taxon>Comamonadaceae</taxon>
        <taxon>Polaromonas</taxon>
    </lineage>
</organism>
<dbReference type="InterPro" id="IPR042100">
    <property type="entry name" value="Bug_dom1"/>
</dbReference>
<dbReference type="InterPro" id="IPR006311">
    <property type="entry name" value="TAT_signal"/>
</dbReference>
<dbReference type="PANTHER" id="PTHR42928">
    <property type="entry name" value="TRICARBOXYLATE-BINDING PROTEIN"/>
    <property type="match status" value="1"/>
</dbReference>
<name>A0ABW1TTS1_9BURK</name>